<name>A0ABN0AS29_CHRGE</name>
<dbReference type="SUPFAM" id="SSF56281">
    <property type="entry name" value="Metallo-hydrolase/oxidoreductase"/>
    <property type="match status" value="1"/>
</dbReference>
<dbReference type="Pfam" id="PF12706">
    <property type="entry name" value="Lactamase_B_2"/>
    <property type="match status" value="1"/>
</dbReference>
<evidence type="ECO:0000313" key="2">
    <source>
        <dbReference type="EMBL" id="EFK35707.1"/>
    </source>
</evidence>
<feature type="domain" description="Metallo-beta-lactamase" evidence="1">
    <location>
        <begin position="63"/>
        <end position="242"/>
    </location>
</feature>
<organism evidence="2 3">
    <name type="scientific">Chryseobacterium gleum ATCC 35910</name>
    <dbReference type="NCBI Taxonomy" id="525257"/>
    <lineage>
        <taxon>Bacteria</taxon>
        <taxon>Pseudomonadati</taxon>
        <taxon>Bacteroidota</taxon>
        <taxon>Flavobacteriia</taxon>
        <taxon>Flavobacteriales</taxon>
        <taxon>Weeksellaceae</taxon>
        <taxon>Chryseobacterium group</taxon>
        <taxon>Chryseobacterium</taxon>
    </lineage>
</organism>
<gene>
    <name evidence="2" type="ORF">HMPREF0204_14776</name>
</gene>
<dbReference type="PANTHER" id="PTHR42663">
    <property type="entry name" value="HYDROLASE C777.06C-RELATED-RELATED"/>
    <property type="match status" value="1"/>
</dbReference>
<evidence type="ECO:0000313" key="3">
    <source>
        <dbReference type="Proteomes" id="UP000002969"/>
    </source>
</evidence>
<comment type="caution">
    <text evidence="2">The sequence shown here is derived from an EMBL/GenBank/DDBJ whole genome shotgun (WGS) entry which is preliminary data.</text>
</comment>
<protein>
    <submittedName>
        <fullName evidence="2">Metallo-beta-lactamase domain protein</fullName>
    </submittedName>
</protein>
<keyword evidence="3" id="KW-1185">Reference proteome</keyword>
<dbReference type="Proteomes" id="UP000002969">
    <property type="component" value="Unassembled WGS sequence"/>
</dbReference>
<proteinExistence type="predicted"/>
<sequence>MKFFVNLPKLNQPQNKMKLKFLGTGTSQGVPVIGCTCEVCTSENPKDKRLRSSVMVTTEENKKILIDCGPDFRQQMLTNHEHTVDIALITHEHNDHVIGLDDMRPLIFKSGKDVPLYCYSRVAHEIKNRFPYAFADVRYPGAPAFELHEIENKPFEVLDTEITPVEVIHYKITVFGYKFKKLAYITDAGFISETEKEKLKDLDVLILNCIRKFDPHPAHFILPDVIKLFEELKPKKLFLTHISHHLGLHDIEDKELPDGIHLAHDGLELSF</sequence>
<dbReference type="CDD" id="cd16279">
    <property type="entry name" value="metallo-hydrolase-like_MBL-fold"/>
    <property type="match status" value="1"/>
</dbReference>
<dbReference type="Gene3D" id="3.60.15.10">
    <property type="entry name" value="Ribonuclease Z/Hydroxyacylglutathione hydrolase-like"/>
    <property type="match status" value="1"/>
</dbReference>
<dbReference type="PANTHER" id="PTHR42663:SF6">
    <property type="entry name" value="HYDROLASE C777.06C-RELATED"/>
    <property type="match status" value="1"/>
</dbReference>
<evidence type="ECO:0000259" key="1">
    <source>
        <dbReference type="Pfam" id="PF12706"/>
    </source>
</evidence>
<dbReference type="InterPro" id="IPR001279">
    <property type="entry name" value="Metallo-B-lactamas"/>
</dbReference>
<reference evidence="2" key="1">
    <citation type="submission" date="2010-06" db="EMBL/GenBank/DDBJ databases">
        <authorList>
            <person name="Muzny D."/>
            <person name="Qin X."/>
            <person name="Buhay C."/>
            <person name="Dugan-Rocha S."/>
            <person name="Ding Y."/>
            <person name="Chen G."/>
            <person name="Hawes A."/>
            <person name="Holder M."/>
            <person name="Jhangiani S."/>
            <person name="Johnson A."/>
            <person name="Khan Z."/>
            <person name="Li Z."/>
            <person name="Liu W."/>
            <person name="Liu X."/>
            <person name="Perez L."/>
            <person name="Shen H."/>
            <person name="Wang Q."/>
            <person name="Watt J."/>
            <person name="Xi L."/>
            <person name="Xin Y."/>
            <person name="Zhou J."/>
            <person name="Deng J."/>
            <person name="Jiang H."/>
            <person name="Liu Y."/>
            <person name="Qu J."/>
            <person name="Song X.-Z."/>
            <person name="Zhang L."/>
            <person name="Villasana D."/>
            <person name="Johnson A."/>
            <person name="Liu J."/>
            <person name="Liyanage D."/>
            <person name="Lorensuhewa L."/>
            <person name="Robinson T."/>
            <person name="Song A."/>
            <person name="Song B.-B."/>
            <person name="Dinh H."/>
            <person name="Thornton R."/>
            <person name="Coyle M."/>
            <person name="Francisco L."/>
            <person name="Jackson L."/>
            <person name="Javaid M."/>
            <person name="Korchina V."/>
            <person name="Kovar C."/>
            <person name="Mata R."/>
            <person name="Mathew T."/>
            <person name="Ngo R."/>
            <person name="Nguyen L."/>
            <person name="Nguyen N."/>
            <person name="Okwuonu G."/>
            <person name="Ongeri F."/>
            <person name="Pham C."/>
            <person name="Simmons D."/>
            <person name="Wilczek-Boney K."/>
            <person name="Hale W."/>
            <person name="Jakkamsetti A."/>
            <person name="Pham P."/>
            <person name="Ruth R."/>
            <person name="San Lucas F."/>
            <person name="Warren J."/>
            <person name="Zhang J."/>
            <person name="Zhao Z."/>
            <person name="Zhou C."/>
            <person name="Zhu D."/>
            <person name="Lee S."/>
            <person name="Bess C."/>
            <person name="Blankenburg K."/>
            <person name="Forbes L."/>
            <person name="Fu Q."/>
            <person name="Gubbala S."/>
            <person name="Hirani K."/>
            <person name="Jayaseelan J.C."/>
            <person name="Lara F."/>
            <person name="Munidasa M."/>
            <person name="Palculict T."/>
            <person name="Patil S."/>
            <person name="Pu L.-L."/>
            <person name="Saada N."/>
            <person name="Tang L."/>
            <person name="Weissenberger G."/>
            <person name="Zhu Y."/>
            <person name="Hemphill L."/>
            <person name="Shang Y."/>
            <person name="Youmans B."/>
            <person name="Ayvaz T."/>
            <person name="Ross M."/>
            <person name="Santibanez J."/>
            <person name="Aqrawi P."/>
            <person name="Gross S."/>
            <person name="Joshi V."/>
            <person name="Fowler G."/>
            <person name="Nazareth L."/>
            <person name="Reid J."/>
            <person name="Worley K."/>
            <person name="Petrosino J."/>
            <person name="Highlander S."/>
            <person name="Gibbs R."/>
        </authorList>
    </citation>
    <scope>NUCLEOTIDE SEQUENCE [LARGE SCALE GENOMIC DNA]</scope>
    <source>
        <strain evidence="2">ATCC 35910</strain>
    </source>
</reference>
<dbReference type="InterPro" id="IPR036866">
    <property type="entry name" value="RibonucZ/Hydroxyglut_hydro"/>
</dbReference>
<accession>A0ABN0AS29</accession>
<dbReference type="EMBL" id="ACKQ02000007">
    <property type="protein sequence ID" value="EFK35707.1"/>
    <property type="molecule type" value="Genomic_DNA"/>
</dbReference>